<evidence type="ECO:0000313" key="1">
    <source>
        <dbReference type="EMBL" id="JAD38804.1"/>
    </source>
</evidence>
<dbReference type="EMBL" id="GBRH01259091">
    <property type="protein sequence ID" value="JAD38804.1"/>
    <property type="molecule type" value="Transcribed_RNA"/>
</dbReference>
<protein>
    <submittedName>
        <fullName evidence="1">Uncharacterized protein</fullName>
    </submittedName>
</protein>
<accession>A0A0A8ZHB7</accession>
<name>A0A0A8ZHB7_ARUDO</name>
<proteinExistence type="predicted"/>
<sequence length="16" mass="1898">MIMCIQLQNPNHKSKL</sequence>
<organism evidence="1">
    <name type="scientific">Arundo donax</name>
    <name type="common">Giant reed</name>
    <name type="synonym">Donax arundinaceus</name>
    <dbReference type="NCBI Taxonomy" id="35708"/>
    <lineage>
        <taxon>Eukaryota</taxon>
        <taxon>Viridiplantae</taxon>
        <taxon>Streptophyta</taxon>
        <taxon>Embryophyta</taxon>
        <taxon>Tracheophyta</taxon>
        <taxon>Spermatophyta</taxon>
        <taxon>Magnoliopsida</taxon>
        <taxon>Liliopsida</taxon>
        <taxon>Poales</taxon>
        <taxon>Poaceae</taxon>
        <taxon>PACMAD clade</taxon>
        <taxon>Arundinoideae</taxon>
        <taxon>Arundineae</taxon>
        <taxon>Arundo</taxon>
    </lineage>
</organism>
<reference evidence="1" key="1">
    <citation type="submission" date="2014-09" db="EMBL/GenBank/DDBJ databases">
        <authorList>
            <person name="Magalhaes I.L.F."/>
            <person name="Oliveira U."/>
            <person name="Santos F.R."/>
            <person name="Vidigal T.H.D.A."/>
            <person name="Brescovit A.D."/>
            <person name="Santos A.J."/>
        </authorList>
    </citation>
    <scope>NUCLEOTIDE SEQUENCE</scope>
    <source>
        <tissue evidence="1">Shoot tissue taken approximately 20 cm above the soil surface</tissue>
    </source>
</reference>
<dbReference type="AlphaFoldDB" id="A0A0A8ZHB7"/>
<reference evidence="1" key="2">
    <citation type="journal article" date="2015" name="Data Brief">
        <title>Shoot transcriptome of the giant reed, Arundo donax.</title>
        <authorList>
            <person name="Barrero R.A."/>
            <person name="Guerrero F.D."/>
            <person name="Moolhuijzen P."/>
            <person name="Goolsby J.A."/>
            <person name="Tidwell J."/>
            <person name="Bellgard S.E."/>
            <person name="Bellgard M.I."/>
        </authorList>
    </citation>
    <scope>NUCLEOTIDE SEQUENCE</scope>
    <source>
        <tissue evidence="1">Shoot tissue taken approximately 20 cm above the soil surface</tissue>
    </source>
</reference>